<name>A0A7G9YGH5_9EURY</name>
<dbReference type="Pfam" id="PF12635">
    <property type="entry name" value="DUF3780"/>
    <property type="match status" value="1"/>
</dbReference>
<gene>
    <name evidence="2" type="ORF">PLINODHC_00003</name>
</gene>
<dbReference type="EMBL" id="MT631241">
    <property type="protein sequence ID" value="QNO47109.1"/>
    <property type="molecule type" value="Genomic_DNA"/>
</dbReference>
<sequence>MGATKTTVRGFGFDSSVSGHHFQVSIAKSLSGEVQISEHTSWQKDALDKNTRAVKSDEDSRLRVVLTREKWDVIADVVQNEFNRRLRQTGQKRGAWKARGLTPVSRLFGKELVLLAWAIEDADPTLIPVAITNWLGLTPEERWWMFTMTNAATGHAIYGKSRGWRKAVQYSLTENPVSAVEPAQRMGLVANVGKVDTNPVKHRKSRQQGTLTQFTMR</sequence>
<accession>A0A7G9YGH5</accession>
<feature type="compositionally biased region" description="Polar residues" evidence="1">
    <location>
        <begin position="207"/>
        <end position="217"/>
    </location>
</feature>
<dbReference type="InterPro" id="IPR024220">
    <property type="entry name" value="DUF3780"/>
</dbReference>
<evidence type="ECO:0000256" key="1">
    <source>
        <dbReference type="SAM" id="MobiDB-lite"/>
    </source>
</evidence>
<organism evidence="2">
    <name type="scientific">Candidatus Methanogaster sp. ANME-2c ERB4</name>
    <dbReference type="NCBI Taxonomy" id="2759911"/>
    <lineage>
        <taxon>Archaea</taxon>
        <taxon>Methanobacteriati</taxon>
        <taxon>Methanobacteriota</taxon>
        <taxon>Stenosarchaea group</taxon>
        <taxon>Methanomicrobia</taxon>
        <taxon>Methanosarcinales</taxon>
        <taxon>ANME-2 cluster</taxon>
        <taxon>Candidatus Methanogasteraceae</taxon>
        <taxon>Candidatus Methanogaster</taxon>
    </lineage>
</organism>
<dbReference type="AlphaFoldDB" id="A0A7G9YGH5"/>
<feature type="region of interest" description="Disordered" evidence="1">
    <location>
        <begin position="198"/>
        <end position="217"/>
    </location>
</feature>
<protein>
    <recommendedName>
        <fullName evidence="3">DUF3780 domain-containing protein</fullName>
    </recommendedName>
</protein>
<proteinExistence type="predicted"/>
<evidence type="ECO:0008006" key="3">
    <source>
        <dbReference type="Google" id="ProtNLM"/>
    </source>
</evidence>
<evidence type="ECO:0000313" key="2">
    <source>
        <dbReference type="EMBL" id="QNO47109.1"/>
    </source>
</evidence>
<reference evidence="2" key="1">
    <citation type="submission" date="2020-06" db="EMBL/GenBank/DDBJ databases">
        <title>Unique genomic features of the anaerobic methanotrophic archaea.</title>
        <authorList>
            <person name="Chadwick G.L."/>
            <person name="Skennerton C.T."/>
            <person name="Laso-Perez R."/>
            <person name="Leu A.O."/>
            <person name="Speth D.R."/>
            <person name="Yu H."/>
            <person name="Morgan-Lang C."/>
            <person name="Hatzenpichler R."/>
            <person name="Goudeau D."/>
            <person name="Malmstrom R."/>
            <person name="Brazelton W.J."/>
            <person name="Woyke T."/>
            <person name="Hallam S.J."/>
            <person name="Tyson G.W."/>
            <person name="Wegener G."/>
            <person name="Boetius A."/>
            <person name="Orphan V."/>
        </authorList>
    </citation>
    <scope>NUCLEOTIDE SEQUENCE</scope>
</reference>